<dbReference type="OrthoDB" id="275278at2759"/>
<evidence type="ECO:0000259" key="15">
    <source>
        <dbReference type="PROSITE" id="PS51758"/>
    </source>
</evidence>
<keyword evidence="7 13" id="KW-1133">Transmembrane helix</keyword>
<evidence type="ECO:0000256" key="8">
    <source>
        <dbReference type="ARBA" id="ARBA00023128"/>
    </source>
</evidence>
<evidence type="ECO:0000256" key="9">
    <source>
        <dbReference type="ARBA" id="ARBA00023136"/>
    </source>
</evidence>
<keyword evidence="9 13" id="KW-0472">Membrane</keyword>
<dbReference type="InterPro" id="IPR011992">
    <property type="entry name" value="EF-hand-dom_pair"/>
</dbReference>
<feature type="compositionally biased region" description="Acidic residues" evidence="12">
    <location>
        <begin position="422"/>
        <end position="431"/>
    </location>
</feature>
<dbReference type="PROSITE" id="PS50222">
    <property type="entry name" value="EF_HAND_2"/>
    <property type="match status" value="1"/>
</dbReference>
<dbReference type="Proteomes" id="UP000308652">
    <property type="component" value="Unassembled WGS sequence"/>
</dbReference>
<dbReference type="InterPro" id="IPR033122">
    <property type="entry name" value="LETM1-like_RBD"/>
</dbReference>
<dbReference type="InterPro" id="IPR044202">
    <property type="entry name" value="LETM1/MDM38-like"/>
</dbReference>
<evidence type="ECO:0000256" key="2">
    <source>
        <dbReference type="ARBA" id="ARBA00009584"/>
    </source>
</evidence>
<dbReference type="InterPro" id="IPR002048">
    <property type="entry name" value="EF_hand_dom"/>
</dbReference>
<evidence type="ECO:0000256" key="6">
    <source>
        <dbReference type="ARBA" id="ARBA00022792"/>
    </source>
</evidence>
<evidence type="ECO:0000256" key="5">
    <source>
        <dbReference type="ARBA" id="ARBA00022692"/>
    </source>
</evidence>
<evidence type="ECO:0000256" key="4">
    <source>
        <dbReference type="ARBA" id="ARBA00022449"/>
    </source>
</evidence>
<proteinExistence type="inferred from homology"/>
<keyword evidence="17" id="KW-1185">Reference proteome</keyword>
<dbReference type="GO" id="GO:0005743">
    <property type="term" value="C:mitochondrial inner membrane"/>
    <property type="evidence" value="ECO:0007669"/>
    <property type="project" value="UniProtKB-SubCell"/>
</dbReference>
<protein>
    <recommendedName>
        <fullName evidence="3">Mitochondrial proton/calcium exchanger protein</fullName>
    </recommendedName>
    <alternativeName>
        <fullName evidence="10">Leucine zipper-EF-hand-containing transmembrane protein 1</fullName>
    </alternativeName>
</protein>
<gene>
    <name evidence="16" type="ORF">BDQ12DRAFT_623850</name>
</gene>
<organism evidence="16 17">
    <name type="scientific">Crucibulum laeve</name>
    <dbReference type="NCBI Taxonomy" id="68775"/>
    <lineage>
        <taxon>Eukaryota</taxon>
        <taxon>Fungi</taxon>
        <taxon>Dikarya</taxon>
        <taxon>Basidiomycota</taxon>
        <taxon>Agaricomycotina</taxon>
        <taxon>Agaricomycetes</taxon>
        <taxon>Agaricomycetidae</taxon>
        <taxon>Agaricales</taxon>
        <taxon>Agaricineae</taxon>
        <taxon>Nidulariaceae</taxon>
        <taxon>Crucibulum</taxon>
    </lineage>
</organism>
<evidence type="ECO:0000256" key="1">
    <source>
        <dbReference type="ARBA" id="ARBA00004434"/>
    </source>
</evidence>
<dbReference type="STRING" id="68775.A0A5C3MCK2"/>
<dbReference type="GO" id="GO:0005509">
    <property type="term" value="F:calcium ion binding"/>
    <property type="evidence" value="ECO:0007669"/>
    <property type="project" value="InterPro"/>
</dbReference>
<evidence type="ECO:0000256" key="13">
    <source>
        <dbReference type="SAM" id="Phobius"/>
    </source>
</evidence>
<dbReference type="Pfam" id="PF07766">
    <property type="entry name" value="LETM1_RBD"/>
    <property type="match status" value="1"/>
</dbReference>
<dbReference type="PANTHER" id="PTHR14009:SF1">
    <property type="entry name" value="MITOCHONDRIAL PROTON_CALCIUM EXCHANGER PROTEIN"/>
    <property type="match status" value="1"/>
</dbReference>
<keyword evidence="8 11" id="KW-0496">Mitochondrion</keyword>
<feature type="compositionally biased region" description="Polar residues" evidence="12">
    <location>
        <begin position="69"/>
        <end position="80"/>
    </location>
</feature>
<evidence type="ECO:0000256" key="7">
    <source>
        <dbReference type="ARBA" id="ARBA00022989"/>
    </source>
</evidence>
<feature type="compositionally biased region" description="Basic and acidic residues" evidence="12">
    <location>
        <begin position="432"/>
        <end position="446"/>
    </location>
</feature>
<keyword evidence="4" id="KW-0050">Antiport</keyword>
<feature type="region of interest" description="Disordered" evidence="12">
    <location>
        <begin position="43"/>
        <end position="90"/>
    </location>
</feature>
<feature type="domain" description="Letm1 RBD" evidence="15">
    <location>
        <begin position="193"/>
        <end position="433"/>
    </location>
</feature>
<comment type="similarity">
    <text evidence="2">Belongs to the LETM1 family.</text>
</comment>
<feature type="domain" description="EF-hand" evidence="14">
    <location>
        <begin position="573"/>
        <end position="608"/>
    </location>
</feature>
<feature type="region of interest" description="Disordered" evidence="12">
    <location>
        <begin position="422"/>
        <end position="460"/>
    </location>
</feature>
<sequence length="638" mass="71457">MSLWLPRHTQSLLPRSSRVLIVRSHLFSTYTLRTHVGIPRTSVAAPSSRRFQSSKSASATTTSGVPTDPITSSDPKSSPPATKEAPKAPLGTRIWKKVKHEALHYWHGSKLLVSEVRISSRLQWKILHGDTLTRRERRQLKRTTQDLLRLVPFAVFIIVPFMELLLPVALKLFPNMLPSTFEDKFAAEEKQRKLLRVRLDMAKFLQETLRESGLKANAHIVGSDAFKEFFRKVRSTGESPSSTDIINVAKLFDDDLTLDNLSRPQLVSMSRYMGLNAFGTDNFLRGAIRSRLMNLRRDDQLIDAEGVDELSTSELQAACQSRGIRTTGVSPARLREELTTWIDLHLHNRVSGVLLVLGRAFNFDRKPGDNEDGKTAVISSLESVLCGLPDNLLNEAELEVDSEKASYKQKLEVLQQQQELIDDEAEQEQKEEDARRAKREADEQEARTAQSLLPDSELLPEGADAAEDARMTTEQLKELSEALSILSAKSSVLKERDELRALMEENLQAEEDPKSPSGALTKRIRSMLTKIDQQLQEYDSRVGSSLQMISADAQGRISVQDLEKALAVIKHKPDDDVGLAVIQKLDVDQDGFVELEHVLGLVKEEGLGILVDDDAQSIIGQGKEIKNSKPRKEDIVQE</sequence>
<evidence type="ECO:0000256" key="10">
    <source>
        <dbReference type="ARBA" id="ARBA00031360"/>
    </source>
</evidence>
<evidence type="ECO:0000313" key="16">
    <source>
        <dbReference type="EMBL" id="TFK42637.1"/>
    </source>
</evidence>
<accession>A0A5C3MCK2</accession>
<keyword evidence="5 13" id="KW-0812">Transmembrane</keyword>
<evidence type="ECO:0000259" key="14">
    <source>
        <dbReference type="PROSITE" id="PS50222"/>
    </source>
</evidence>
<dbReference type="GO" id="GO:0030003">
    <property type="term" value="P:intracellular monoatomic cation homeostasis"/>
    <property type="evidence" value="ECO:0007669"/>
    <property type="project" value="TreeGrafter"/>
</dbReference>
<evidence type="ECO:0000256" key="12">
    <source>
        <dbReference type="SAM" id="MobiDB-lite"/>
    </source>
</evidence>
<feature type="compositionally biased region" description="Low complexity" evidence="12">
    <location>
        <begin position="47"/>
        <end position="63"/>
    </location>
</feature>
<dbReference type="SUPFAM" id="SSF47473">
    <property type="entry name" value="EF-hand"/>
    <property type="match status" value="1"/>
</dbReference>
<dbReference type="AlphaFoldDB" id="A0A5C3MCK2"/>
<keyword evidence="4" id="KW-0813">Transport</keyword>
<dbReference type="GO" id="GO:0015297">
    <property type="term" value="F:antiporter activity"/>
    <property type="evidence" value="ECO:0007669"/>
    <property type="project" value="UniProtKB-KW"/>
</dbReference>
<keyword evidence="6" id="KW-0999">Mitochondrion inner membrane</keyword>
<name>A0A5C3MCK2_9AGAR</name>
<evidence type="ECO:0000313" key="17">
    <source>
        <dbReference type="Proteomes" id="UP000308652"/>
    </source>
</evidence>
<feature type="transmembrane region" description="Helical" evidence="13">
    <location>
        <begin position="147"/>
        <end position="170"/>
    </location>
</feature>
<dbReference type="EMBL" id="ML213592">
    <property type="protein sequence ID" value="TFK42637.1"/>
    <property type="molecule type" value="Genomic_DNA"/>
</dbReference>
<dbReference type="PROSITE" id="PS51758">
    <property type="entry name" value="LETM1_RBD"/>
    <property type="match status" value="1"/>
</dbReference>
<dbReference type="Gene3D" id="1.10.238.10">
    <property type="entry name" value="EF-hand"/>
    <property type="match status" value="1"/>
</dbReference>
<evidence type="ECO:0000256" key="11">
    <source>
        <dbReference type="PROSITE-ProRule" id="PRU01094"/>
    </source>
</evidence>
<reference evidence="16 17" key="1">
    <citation type="journal article" date="2019" name="Nat. Ecol. Evol.">
        <title>Megaphylogeny resolves global patterns of mushroom evolution.</title>
        <authorList>
            <person name="Varga T."/>
            <person name="Krizsan K."/>
            <person name="Foldi C."/>
            <person name="Dima B."/>
            <person name="Sanchez-Garcia M."/>
            <person name="Sanchez-Ramirez S."/>
            <person name="Szollosi G.J."/>
            <person name="Szarkandi J.G."/>
            <person name="Papp V."/>
            <person name="Albert L."/>
            <person name="Andreopoulos W."/>
            <person name="Angelini C."/>
            <person name="Antonin V."/>
            <person name="Barry K.W."/>
            <person name="Bougher N.L."/>
            <person name="Buchanan P."/>
            <person name="Buyck B."/>
            <person name="Bense V."/>
            <person name="Catcheside P."/>
            <person name="Chovatia M."/>
            <person name="Cooper J."/>
            <person name="Damon W."/>
            <person name="Desjardin D."/>
            <person name="Finy P."/>
            <person name="Geml J."/>
            <person name="Haridas S."/>
            <person name="Hughes K."/>
            <person name="Justo A."/>
            <person name="Karasinski D."/>
            <person name="Kautmanova I."/>
            <person name="Kiss B."/>
            <person name="Kocsube S."/>
            <person name="Kotiranta H."/>
            <person name="LaButti K.M."/>
            <person name="Lechner B.E."/>
            <person name="Liimatainen K."/>
            <person name="Lipzen A."/>
            <person name="Lukacs Z."/>
            <person name="Mihaltcheva S."/>
            <person name="Morgado L.N."/>
            <person name="Niskanen T."/>
            <person name="Noordeloos M.E."/>
            <person name="Ohm R.A."/>
            <person name="Ortiz-Santana B."/>
            <person name="Ovrebo C."/>
            <person name="Racz N."/>
            <person name="Riley R."/>
            <person name="Savchenko A."/>
            <person name="Shiryaev A."/>
            <person name="Soop K."/>
            <person name="Spirin V."/>
            <person name="Szebenyi C."/>
            <person name="Tomsovsky M."/>
            <person name="Tulloss R.E."/>
            <person name="Uehling J."/>
            <person name="Grigoriev I.V."/>
            <person name="Vagvolgyi C."/>
            <person name="Papp T."/>
            <person name="Martin F.M."/>
            <person name="Miettinen O."/>
            <person name="Hibbett D.S."/>
            <person name="Nagy L.G."/>
        </authorList>
    </citation>
    <scope>NUCLEOTIDE SEQUENCE [LARGE SCALE GENOMIC DNA]</scope>
    <source>
        <strain evidence="16 17">CBS 166.37</strain>
    </source>
</reference>
<evidence type="ECO:0000256" key="3">
    <source>
        <dbReference type="ARBA" id="ARBA00020557"/>
    </source>
</evidence>
<comment type="subcellular location">
    <subcellularLocation>
        <location evidence="1">Mitochondrion inner membrane</location>
        <topology evidence="1">Single-pass membrane protein</topology>
    </subcellularLocation>
</comment>
<dbReference type="PANTHER" id="PTHR14009">
    <property type="entry name" value="LEUCINE ZIPPER-EF-HAND CONTAINING TRANSMEMBRANE PROTEIN"/>
    <property type="match status" value="1"/>
</dbReference>
<dbReference type="GO" id="GO:0043022">
    <property type="term" value="F:ribosome binding"/>
    <property type="evidence" value="ECO:0007669"/>
    <property type="project" value="InterPro"/>
</dbReference>